<reference evidence="6" key="1">
    <citation type="submission" date="2019-03" db="EMBL/GenBank/DDBJ databases">
        <title>Single cell metagenomics reveals metabolic interactions within the superorganism composed of flagellate Streblomastix strix and complex community of Bacteroidetes bacteria on its surface.</title>
        <authorList>
            <person name="Treitli S.C."/>
            <person name="Kolisko M."/>
            <person name="Husnik F."/>
            <person name="Keeling P."/>
            <person name="Hampl V."/>
        </authorList>
    </citation>
    <scope>NUCLEOTIDE SEQUENCE</scope>
    <source>
        <strain evidence="6">STM</strain>
    </source>
</reference>
<dbReference type="GO" id="GO:0006412">
    <property type="term" value="P:translation"/>
    <property type="evidence" value="ECO:0007669"/>
    <property type="project" value="InterPro"/>
</dbReference>
<dbReference type="GO" id="GO:0015935">
    <property type="term" value="C:small ribosomal subunit"/>
    <property type="evidence" value="ECO:0007669"/>
    <property type="project" value="TreeGrafter"/>
</dbReference>
<dbReference type="EMBL" id="SNRY01005467">
    <property type="protein sequence ID" value="KAA6314884.1"/>
    <property type="molecule type" value="Genomic_DNA"/>
</dbReference>
<evidence type="ECO:0000313" key="6">
    <source>
        <dbReference type="EMBL" id="KAA6314884.1"/>
    </source>
</evidence>
<dbReference type="AlphaFoldDB" id="A0A5J4Q1V9"/>
<dbReference type="GO" id="GO:0003735">
    <property type="term" value="F:structural constituent of ribosome"/>
    <property type="evidence" value="ECO:0007669"/>
    <property type="project" value="InterPro"/>
</dbReference>
<dbReference type="InterPro" id="IPR036510">
    <property type="entry name" value="Ribosomal_bS20_sf"/>
</dbReference>
<evidence type="ECO:0000256" key="2">
    <source>
        <dbReference type="ARBA" id="ARBA00022730"/>
    </source>
</evidence>
<dbReference type="Pfam" id="PF01649">
    <property type="entry name" value="Ribosomal_S20p"/>
    <property type="match status" value="1"/>
</dbReference>
<dbReference type="NCBIfam" id="TIGR00029">
    <property type="entry name" value="S20"/>
    <property type="match status" value="1"/>
</dbReference>
<comment type="caution">
    <text evidence="6">The sequence shown here is derived from an EMBL/GenBank/DDBJ whole genome shotgun (WGS) entry which is preliminary data.</text>
</comment>
<evidence type="ECO:0000256" key="1">
    <source>
        <dbReference type="ARBA" id="ARBA00007634"/>
    </source>
</evidence>
<dbReference type="GO" id="GO:0070181">
    <property type="term" value="F:small ribosomal subunit rRNA binding"/>
    <property type="evidence" value="ECO:0007669"/>
    <property type="project" value="TreeGrafter"/>
</dbReference>
<organism evidence="6">
    <name type="scientific">termite gut metagenome</name>
    <dbReference type="NCBI Taxonomy" id="433724"/>
    <lineage>
        <taxon>unclassified sequences</taxon>
        <taxon>metagenomes</taxon>
        <taxon>organismal metagenomes</taxon>
    </lineage>
</organism>
<dbReference type="InterPro" id="IPR002583">
    <property type="entry name" value="Ribosomal_bS20"/>
</dbReference>
<dbReference type="GO" id="GO:0005829">
    <property type="term" value="C:cytosol"/>
    <property type="evidence" value="ECO:0007669"/>
    <property type="project" value="TreeGrafter"/>
</dbReference>
<dbReference type="Gene3D" id="1.20.58.110">
    <property type="entry name" value="Ribosomal protein S20"/>
    <property type="match status" value="1"/>
</dbReference>
<evidence type="ECO:0000256" key="5">
    <source>
        <dbReference type="ARBA" id="ARBA00023274"/>
    </source>
</evidence>
<comment type="similarity">
    <text evidence="1">Belongs to the bacterial ribosomal protein bS20 family.</text>
</comment>
<evidence type="ECO:0000256" key="4">
    <source>
        <dbReference type="ARBA" id="ARBA00022980"/>
    </source>
</evidence>
<dbReference type="PANTHER" id="PTHR33398:SF1">
    <property type="entry name" value="SMALL RIBOSOMAL SUBUNIT PROTEIN BS20C"/>
    <property type="match status" value="1"/>
</dbReference>
<name>A0A5J4Q1V9_9ZZZZ</name>
<dbReference type="PANTHER" id="PTHR33398">
    <property type="entry name" value="30S RIBOSOMAL PROTEIN S20"/>
    <property type="match status" value="1"/>
</dbReference>
<keyword evidence="5" id="KW-0687">Ribonucleoprotein</keyword>
<evidence type="ECO:0000256" key="3">
    <source>
        <dbReference type="ARBA" id="ARBA00022884"/>
    </source>
</evidence>
<keyword evidence="3" id="KW-0694">RNA-binding</keyword>
<keyword evidence="4 6" id="KW-0689">Ribosomal protein</keyword>
<gene>
    <name evidence="6" type="ORF">EZS27_034572</name>
</gene>
<keyword evidence="2" id="KW-0699">rRNA-binding</keyword>
<protein>
    <submittedName>
        <fullName evidence="6">30S ribosomal protein S20</fullName>
    </submittedName>
</protein>
<accession>A0A5J4Q1V9</accession>
<dbReference type="HAMAP" id="MF_00500">
    <property type="entry name" value="Ribosomal_bS20"/>
    <property type="match status" value="1"/>
</dbReference>
<proteinExistence type="inferred from homology"/>
<dbReference type="SUPFAM" id="SSF46992">
    <property type="entry name" value="Ribosomal protein S20"/>
    <property type="match status" value="1"/>
</dbReference>
<sequence length="90" mass="10433">MANHKSAFKRIRQTEKRRLHNRYYAKTMRNAVRKLRSTTDKAVAIAMFPKVTKIVDKLAKVNIIHKNKANNLKSKLAIYINKLEVGIKEG</sequence>